<dbReference type="GO" id="GO:0046872">
    <property type="term" value="F:metal ion binding"/>
    <property type="evidence" value="ECO:0007669"/>
    <property type="project" value="UniProtKB-KW"/>
</dbReference>
<reference evidence="4" key="3">
    <citation type="submission" date="2024-03" db="EMBL/GenBank/DDBJ databases">
        <title>The Genome Sequence of Enterococcus sp. DIV0242b.</title>
        <authorList>
            <consortium name="The Broad Institute Genomics Platform"/>
            <consortium name="The Broad Institute Microbial Omics Core"/>
            <consortium name="The Broad Institute Genomic Center for Infectious Diseases"/>
            <person name="Earl A."/>
            <person name="Manson A."/>
            <person name="Gilmore M."/>
            <person name="Schwartman J."/>
            <person name="Shea T."/>
            <person name="Abouelleil A."/>
            <person name="Cao P."/>
            <person name="Chapman S."/>
            <person name="Cusick C."/>
            <person name="Young S."/>
            <person name="Neafsey D."/>
            <person name="Nusbaum C."/>
            <person name="Birren B."/>
        </authorList>
    </citation>
    <scope>NUCLEOTIDE SEQUENCE</scope>
    <source>
        <strain evidence="4">9E7_DIV0242</strain>
    </source>
</reference>
<evidence type="ECO:0000256" key="1">
    <source>
        <dbReference type="ARBA" id="ARBA00022723"/>
    </source>
</evidence>
<name>A0A242K6R3_9ENTE</name>
<dbReference type="AlphaFoldDB" id="A0A242K6R3"/>
<keyword evidence="2" id="KW-0456">Lyase</keyword>
<dbReference type="EMBL" id="CP147247">
    <property type="protein sequence ID" value="WYJ90360.1"/>
    <property type="molecule type" value="Genomic_DNA"/>
</dbReference>
<dbReference type="Proteomes" id="UP000195141">
    <property type="component" value="Chromosome"/>
</dbReference>
<gene>
    <name evidence="4" type="ORF">A5888_002117</name>
    <name evidence="3" type="ORF">A5888_002707</name>
</gene>
<dbReference type="PANTHER" id="PTHR33542:SF3">
    <property type="entry name" value="SIROHYDROCHLORIN FERROCHELATASE, CHLOROPLASTIC"/>
    <property type="match status" value="1"/>
</dbReference>
<evidence type="ECO:0008006" key="6">
    <source>
        <dbReference type="Google" id="ProtNLM"/>
    </source>
</evidence>
<dbReference type="InterPro" id="IPR002762">
    <property type="entry name" value="CbiX-like"/>
</dbReference>
<reference evidence="4" key="2">
    <citation type="submission" date="2017-05" db="EMBL/GenBank/DDBJ databases">
        <authorList>
            <consortium name="The Broad Institute Genomics Platform"/>
            <consortium name="The Broad Institute Genomic Center for Infectious Diseases"/>
            <person name="Earl A."/>
            <person name="Manson A."/>
            <person name="Schwartman J."/>
            <person name="Gilmore M."/>
            <person name="Abouelleil A."/>
            <person name="Cao P."/>
            <person name="Chapman S."/>
            <person name="Cusick C."/>
            <person name="Shea T."/>
            <person name="Young S."/>
            <person name="Neafsey D."/>
            <person name="Nusbaum C."/>
            <person name="Birren B."/>
        </authorList>
    </citation>
    <scope>NUCLEOTIDE SEQUENCE</scope>
    <source>
        <strain evidence="4">9E7_DIV0242</strain>
    </source>
</reference>
<reference evidence="3" key="1">
    <citation type="submission" date="2017-05" db="EMBL/GenBank/DDBJ databases">
        <title>The Genome Sequence of Enterococcus sp. 9E7_DIV0242.</title>
        <authorList>
            <consortium name="The Broad Institute Genomics Platform"/>
            <consortium name="The Broad Institute Genomic Center for Infectious Diseases"/>
            <person name="Earl A."/>
            <person name="Manson A."/>
            <person name="Schwartman J."/>
            <person name="Gilmore M."/>
            <person name="Abouelleil A."/>
            <person name="Cao P."/>
            <person name="Chapman S."/>
            <person name="Cusick C."/>
            <person name="Shea T."/>
            <person name="Young S."/>
            <person name="Neafsey D."/>
            <person name="Nusbaum C."/>
            <person name="Birren B."/>
        </authorList>
    </citation>
    <scope>NUCLEOTIDE SEQUENCE [LARGE SCALE GENOMIC DNA]</scope>
    <source>
        <strain evidence="3">9E7_DIV0242</strain>
    </source>
</reference>
<sequence length="247" mass="27794">MNSVLYVFHGSQKDEKNKAAIAFVEQLKQQIGADIPQETAFLENHPHTILKQSELLIAQGADHIVVVPVLLFAAKHALVDIPAETAEVEQKHPKVRFTQAETFGHRQGSRMVLLERFATVKEENPSQEFTGILLAHGTKMTDEPQRLLEEIAVEIQEKVGFPIKAVSLKGQGDYLEEIRQTVAENRQPIIVPFFLFDGHLIHLMKKRVAEAFPEQTFIITPTLAFDQQILPDLKQIVEGAFHVSDHA</sequence>
<organism evidence="3">
    <name type="scientific">Candidatus Enterococcus clewellii</name>
    <dbReference type="NCBI Taxonomy" id="1834193"/>
    <lineage>
        <taxon>Bacteria</taxon>
        <taxon>Bacillati</taxon>
        <taxon>Bacillota</taxon>
        <taxon>Bacilli</taxon>
        <taxon>Lactobacillales</taxon>
        <taxon>Enterococcaceae</taxon>
        <taxon>Enterococcus</taxon>
    </lineage>
</organism>
<proteinExistence type="predicted"/>
<dbReference type="OrthoDB" id="9797895at2"/>
<evidence type="ECO:0000313" key="5">
    <source>
        <dbReference type="Proteomes" id="UP000195141"/>
    </source>
</evidence>
<protein>
    <recommendedName>
        <fullName evidence="6">Cobalamin biosynthesis protein CbiX</fullName>
    </recommendedName>
</protein>
<dbReference type="Pfam" id="PF01903">
    <property type="entry name" value="CbiX"/>
    <property type="match status" value="1"/>
</dbReference>
<accession>A0A242K6R3</accession>
<dbReference type="PANTHER" id="PTHR33542">
    <property type="entry name" value="SIROHYDROCHLORIN FERROCHELATASE, CHLOROPLASTIC"/>
    <property type="match status" value="1"/>
</dbReference>
<dbReference type="InterPro" id="IPR050963">
    <property type="entry name" value="Sirohydro_Cobaltochel/CbiX"/>
</dbReference>
<evidence type="ECO:0000313" key="4">
    <source>
        <dbReference type="EMBL" id="WYJ90360.1"/>
    </source>
</evidence>
<evidence type="ECO:0000313" key="3">
    <source>
        <dbReference type="EMBL" id="OTP14606.1"/>
    </source>
</evidence>
<keyword evidence="5" id="KW-1185">Reference proteome</keyword>
<dbReference type="EMBL" id="NGMM01000004">
    <property type="protein sequence ID" value="OTP14606.1"/>
    <property type="molecule type" value="Genomic_DNA"/>
</dbReference>
<dbReference type="RefSeq" id="WP_086349737.1">
    <property type="nucleotide sequence ID" value="NZ_CP147247.1"/>
</dbReference>
<dbReference type="CDD" id="cd03416">
    <property type="entry name" value="CbiX_SirB_N"/>
    <property type="match status" value="1"/>
</dbReference>
<dbReference type="GO" id="GO:0016829">
    <property type="term" value="F:lyase activity"/>
    <property type="evidence" value="ECO:0007669"/>
    <property type="project" value="UniProtKB-KW"/>
</dbReference>
<keyword evidence="1" id="KW-0479">Metal-binding</keyword>
<evidence type="ECO:0000256" key="2">
    <source>
        <dbReference type="ARBA" id="ARBA00023239"/>
    </source>
</evidence>
<dbReference type="Gene3D" id="3.40.50.1400">
    <property type="match status" value="2"/>
</dbReference>
<dbReference type="SUPFAM" id="SSF53800">
    <property type="entry name" value="Chelatase"/>
    <property type="match status" value="1"/>
</dbReference>